<dbReference type="EMBL" id="JAVRRJ010000008">
    <property type="protein sequence ID" value="KAK5082132.1"/>
    <property type="molecule type" value="Genomic_DNA"/>
</dbReference>
<dbReference type="PANTHER" id="PTHR39468">
    <property type="entry name" value="CHROMOSOME 7, WHOLE GENOME SHOTGUN SEQUENCE"/>
    <property type="match status" value="1"/>
</dbReference>
<evidence type="ECO:0000259" key="2">
    <source>
        <dbReference type="Pfam" id="PF19189"/>
    </source>
</evidence>
<comment type="caution">
    <text evidence="3">The sequence shown here is derived from an EMBL/GenBank/DDBJ whole genome shotgun (WGS) entry which is preliminary data.</text>
</comment>
<dbReference type="Proteomes" id="UP001309876">
    <property type="component" value="Unassembled WGS sequence"/>
</dbReference>
<evidence type="ECO:0000313" key="3">
    <source>
        <dbReference type="EMBL" id="KAK5082132.1"/>
    </source>
</evidence>
<dbReference type="PANTHER" id="PTHR39468:SF1">
    <property type="entry name" value="MTF2-LIKE C-TERMINAL DOMAIN-CONTAINING PROTEIN"/>
    <property type="match status" value="1"/>
</dbReference>
<feature type="compositionally biased region" description="Low complexity" evidence="1">
    <location>
        <begin position="46"/>
        <end position="64"/>
    </location>
</feature>
<accession>A0AAN7SUS7</accession>
<proteinExistence type="predicted"/>
<dbReference type="Pfam" id="PF19189">
    <property type="entry name" value="Mtf2"/>
    <property type="match status" value="1"/>
</dbReference>
<name>A0AAN7SUS7_9EURO</name>
<dbReference type="InterPro" id="IPR040009">
    <property type="entry name" value="Mtf2/C5D6.12-like"/>
</dbReference>
<evidence type="ECO:0000256" key="1">
    <source>
        <dbReference type="SAM" id="MobiDB-lite"/>
    </source>
</evidence>
<dbReference type="InterPro" id="IPR043837">
    <property type="entry name" value="Mtf2-like_C"/>
</dbReference>
<reference evidence="3 4" key="1">
    <citation type="submission" date="2023-08" db="EMBL/GenBank/DDBJ databases">
        <title>Black Yeasts Isolated from many extreme environments.</title>
        <authorList>
            <person name="Coleine C."/>
            <person name="Stajich J.E."/>
            <person name="Selbmann L."/>
        </authorList>
    </citation>
    <scope>NUCLEOTIDE SEQUENCE [LARGE SCALE GENOMIC DNA]</scope>
    <source>
        <strain evidence="3 4">CCFEE 5910</strain>
    </source>
</reference>
<feature type="region of interest" description="Disordered" evidence="1">
    <location>
        <begin position="46"/>
        <end position="73"/>
    </location>
</feature>
<organism evidence="3 4">
    <name type="scientific">Lithohypha guttulata</name>
    <dbReference type="NCBI Taxonomy" id="1690604"/>
    <lineage>
        <taxon>Eukaryota</taxon>
        <taxon>Fungi</taxon>
        <taxon>Dikarya</taxon>
        <taxon>Ascomycota</taxon>
        <taxon>Pezizomycotina</taxon>
        <taxon>Eurotiomycetes</taxon>
        <taxon>Chaetothyriomycetidae</taxon>
        <taxon>Chaetothyriales</taxon>
        <taxon>Trichomeriaceae</taxon>
        <taxon>Lithohypha</taxon>
    </lineage>
</organism>
<dbReference type="AlphaFoldDB" id="A0AAN7SUS7"/>
<sequence length="393" mass="43788">MALFASHEDYSVVKPRQAQLKQIPASTITPEERRIFERIRQQFGDTVDDSISSTSTTSPASQSDGSSSLPKPVLESAISDSSEDHLHDIDVSHILSLFAPNTYQPFNNTANDLISETTDAEPTVPQTMPSHQIRAAALATLENITSSFRTALTSRTTPPDQALWKVIENDVLRMIDLLHHPALRLPQTTSQSPTGFHNPYQLTLGDISSSPTSSTSPQPVLVSSLANVPTNTPLLPLITILYPAATLLALRMYAAYLPTSGFALALLPRIKSLGATSYLLAGTSHFFNTLLQLYWEVYSDIDALQSLIRDMRRDGVEYDERTIELLERVPQARRNVMKKDKADVGDRAREWWQMKAQSDGLAKLLHTQNRIKHDMEKKAREKDSARLEDVELD</sequence>
<protein>
    <recommendedName>
        <fullName evidence="2">Mtf2-like C-terminal domain-containing protein</fullName>
    </recommendedName>
</protein>
<feature type="region of interest" description="Disordered" evidence="1">
    <location>
        <begin position="372"/>
        <end position="393"/>
    </location>
</feature>
<feature type="domain" description="Mtf2-like C-terminal" evidence="2">
    <location>
        <begin position="157"/>
        <end position="359"/>
    </location>
</feature>
<gene>
    <name evidence="3" type="ORF">LTR05_007275</name>
</gene>
<dbReference type="GO" id="GO:0005739">
    <property type="term" value="C:mitochondrion"/>
    <property type="evidence" value="ECO:0007669"/>
    <property type="project" value="InterPro"/>
</dbReference>
<evidence type="ECO:0000313" key="4">
    <source>
        <dbReference type="Proteomes" id="UP001309876"/>
    </source>
</evidence>
<keyword evidence="4" id="KW-1185">Reference proteome</keyword>